<evidence type="ECO:0000259" key="3">
    <source>
        <dbReference type="PROSITE" id="PS50110"/>
    </source>
</evidence>
<feature type="domain" description="Response regulatory" evidence="3">
    <location>
        <begin position="6"/>
        <end position="120"/>
    </location>
</feature>
<dbReference type="Pfam" id="PF00072">
    <property type="entry name" value="Response_reg"/>
    <property type="match status" value="1"/>
</dbReference>
<evidence type="ECO:0000256" key="2">
    <source>
        <dbReference type="PROSITE-ProRule" id="PRU00169"/>
    </source>
</evidence>
<dbReference type="KEGG" id="pacr:FXN63_14165"/>
<dbReference type="SMART" id="SM00448">
    <property type="entry name" value="REC"/>
    <property type="match status" value="1"/>
</dbReference>
<protein>
    <submittedName>
        <fullName evidence="4">Response regulator</fullName>
    </submittedName>
</protein>
<evidence type="ECO:0000313" key="4">
    <source>
        <dbReference type="EMBL" id="QEI06852.1"/>
    </source>
</evidence>
<dbReference type="OrthoDB" id="9802186at2"/>
<keyword evidence="1 2" id="KW-0597">Phosphoprotein</keyword>
<dbReference type="PANTHER" id="PTHR44591:SF25">
    <property type="entry name" value="CHEMOTAXIS TWO-COMPONENT RESPONSE REGULATOR"/>
    <property type="match status" value="1"/>
</dbReference>
<accession>A0A5C0AWL0</accession>
<evidence type="ECO:0000313" key="5">
    <source>
        <dbReference type="Proteomes" id="UP000325161"/>
    </source>
</evidence>
<dbReference type="InterPro" id="IPR050595">
    <property type="entry name" value="Bact_response_regulator"/>
</dbReference>
<feature type="modified residue" description="4-aspartylphosphate" evidence="2">
    <location>
        <position position="55"/>
    </location>
</feature>
<dbReference type="GO" id="GO:0000160">
    <property type="term" value="P:phosphorelay signal transduction system"/>
    <property type="evidence" value="ECO:0007669"/>
    <property type="project" value="InterPro"/>
</dbReference>
<dbReference type="RefSeq" id="WP_148815870.1">
    <property type="nucleotide sequence ID" value="NZ_CP043046.1"/>
</dbReference>
<dbReference type="PANTHER" id="PTHR44591">
    <property type="entry name" value="STRESS RESPONSE REGULATOR PROTEIN 1"/>
    <property type="match status" value="1"/>
</dbReference>
<dbReference type="Gene3D" id="3.40.50.2300">
    <property type="match status" value="1"/>
</dbReference>
<sequence>MVPTPTIAVVDDDEGVRVSLCSLIRSLGYEVRAYASATAFLDDQGAGDPDCMVTDVQMSPMTGDQLQARLIASGRLFPMIFMTAFPTDAVRNRVMSLGACAYLDKPVDGDAMAGCLAAALHQGRAAARL</sequence>
<keyword evidence="5" id="KW-1185">Reference proteome</keyword>
<reference evidence="4 5" key="1">
    <citation type="submission" date="2019-08" db="EMBL/GenBank/DDBJ databases">
        <title>Amphibian skin-associated Pigmentiphaga: genome sequence and occurrence across geography and hosts.</title>
        <authorList>
            <person name="Bletz M.C."/>
            <person name="Bunk B."/>
            <person name="Sproeer C."/>
            <person name="Biwer P."/>
            <person name="Reiter S."/>
            <person name="Rabemananjara F.C.E."/>
            <person name="Schulz S."/>
            <person name="Overmann J."/>
            <person name="Vences M."/>
        </authorList>
    </citation>
    <scope>NUCLEOTIDE SEQUENCE [LARGE SCALE GENOMIC DNA]</scope>
    <source>
        <strain evidence="4 5">Mada1488</strain>
    </source>
</reference>
<name>A0A5C0AWL0_9BURK</name>
<gene>
    <name evidence="4" type="ORF">FXN63_14165</name>
</gene>
<organism evidence="4 5">
    <name type="scientific">Pigmentiphaga aceris</name>
    <dbReference type="NCBI Taxonomy" id="1940612"/>
    <lineage>
        <taxon>Bacteria</taxon>
        <taxon>Pseudomonadati</taxon>
        <taxon>Pseudomonadota</taxon>
        <taxon>Betaproteobacteria</taxon>
        <taxon>Burkholderiales</taxon>
        <taxon>Alcaligenaceae</taxon>
        <taxon>Pigmentiphaga</taxon>
    </lineage>
</organism>
<dbReference type="PROSITE" id="PS50110">
    <property type="entry name" value="RESPONSE_REGULATORY"/>
    <property type="match status" value="1"/>
</dbReference>
<proteinExistence type="predicted"/>
<dbReference type="InterPro" id="IPR011006">
    <property type="entry name" value="CheY-like_superfamily"/>
</dbReference>
<dbReference type="Proteomes" id="UP000325161">
    <property type="component" value="Chromosome"/>
</dbReference>
<dbReference type="EMBL" id="CP043046">
    <property type="protein sequence ID" value="QEI06852.1"/>
    <property type="molecule type" value="Genomic_DNA"/>
</dbReference>
<dbReference type="SUPFAM" id="SSF52172">
    <property type="entry name" value="CheY-like"/>
    <property type="match status" value="1"/>
</dbReference>
<evidence type="ECO:0000256" key="1">
    <source>
        <dbReference type="ARBA" id="ARBA00022553"/>
    </source>
</evidence>
<dbReference type="InterPro" id="IPR001789">
    <property type="entry name" value="Sig_transdc_resp-reg_receiver"/>
</dbReference>
<dbReference type="AlphaFoldDB" id="A0A5C0AWL0"/>